<dbReference type="AlphaFoldDB" id="A0A841JDF9"/>
<reference evidence="5 6" key="1">
    <citation type="submission" date="2020-08" db="EMBL/GenBank/DDBJ databases">
        <title>Genomic Encyclopedia of Type Strains, Phase IV (KMG-V): Genome sequencing to study the core and pangenomes of soil and plant-associated prokaryotes.</title>
        <authorList>
            <person name="Whitman W."/>
        </authorList>
    </citation>
    <scope>NUCLEOTIDE SEQUENCE [LARGE SCALE GENOMIC DNA]</scope>
    <source>
        <strain evidence="5 6">MP601</strain>
    </source>
</reference>
<dbReference type="InterPro" id="IPR036388">
    <property type="entry name" value="WH-like_DNA-bd_sf"/>
</dbReference>
<name>A0A841JDF9_9SPHI</name>
<gene>
    <name evidence="5" type="ORF">HDF22_003050</name>
</gene>
<keyword evidence="1" id="KW-0805">Transcription regulation</keyword>
<dbReference type="InterPro" id="IPR036390">
    <property type="entry name" value="WH_DNA-bd_sf"/>
</dbReference>
<accession>A0A841JDF9</accession>
<keyword evidence="2 5" id="KW-0238">DNA-binding</keyword>
<dbReference type="PANTHER" id="PTHR33204">
    <property type="entry name" value="TRANSCRIPTIONAL REGULATOR, MARR FAMILY"/>
    <property type="match status" value="1"/>
</dbReference>
<feature type="domain" description="HTH hxlR-type" evidence="4">
    <location>
        <begin position="11"/>
        <end position="114"/>
    </location>
</feature>
<organism evidence="5 6">
    <name type="scientific">Mucilaginibacter lappiensis</name>
    <dbReference type="NCBI Taxonomy" id="354630"/>
    <lineage>
        <taxon>Bacteria</taxon>
        <taxon>Pseudomonadati</taxon>
        <taxon>Bacteroidota</taxon>
        <taxon>Sphingobacteriia</taxon>
        <taxon>Sphingobacteriales</taxon>
        <taxon>Sphingobacteriaceae</taxon>
        <taxon>Mucilaginibacter</taxon>
    </lineage>
</organism>
<evidence type="ECO:0000313" key="6">
    <source>
        <dbReference type="Proteomes" id="UP000548326"/>
    </source>
</evidence>
<dbReference type="EMBL" id="JACHCA010000007">
    <property type="protein sequence ID" value="MBB6128927.1"/>
    <property type="molecule type" value="Genomic_DNA"/>
</dbReference>
<dbReference type="PANTHER" id="PTHR33204:SF29">
    <property type="entry name" value="TRANSCRIPTIONAL REGULATOR"/>
    <property type="match status" value="1"/>
</dbReference>
<dbReference type="Proteomes" id="UP000548326">
    <property type="component" value="Unassembled WGS sequence"/>
</dbReference>
<evidence type="ECO:0000256" key="2">
    <source>
        <dbReference type="ARBA" id="ARBA00023125"/>
    </source>
</evidence>
<dbReference type="SUPFAM" id="SSF46785">
    <property type="entry name" value="Winged helix' DNA-binding domain"/>
    <property type="match status" value="1"/>
</dbReference>
<evidence type="ECO:0000256" key="3">
    <source>
        <dbReference type="ARBA" id="ARBA00023163"/>
    </source>
</evidence>
<dbReference type="RefSeq" id="WP_183588225.1">
    <property type="nucleotide sequence ID" value="NZ_JACHCA010000007.1"/>
</dbReference>
<sequence>MKIIGNRTASCNQNDLALQDTIYIISSKWKLRIIKSICVGNIRFTEIEKSLTGITKRTLSKELKELEINQLVTRNAYPDQPSKAEYKLASYAKTMIPMINEMVRWGIEHRQMIIKRQKTA</sequence>
<dbReference type="InterPro" id="IPR002577">
    <property type="entry name" value="HTH_HxlR"/>
</dbReference>
<evidence type="ECO:0000259" key="4">
    <source>
        <dbReference type="PROSITE" id="PS51118"/>
    </source>
</evidence>
<proteinExistence type="predicted"/>
<dbReference type="PROSITE" id="PS51118">
    <property type="entry name" value="HTH_HXLR"/>
    <property type="match status" value="1"/>
</dbReference>
<protein>
    <submittedName>
        <fullName evidence="5">DNA-binding HxlR family transcriptional regulator</fullName>
    </submittedName>
</protein>
<dbReference type="Pfam" id="PF01638">
    <property type="entry name" value="HxlR"/>
    <property type="match status" value="1"/>
</dbReference>
<keyword evidence="3" id="KW-0804">Transcription</keyword>
<comment type="caution">
    <text evidence="5">The sequence shown here is derived from an EMBL/GenBank/DDBJ whole genome shotgun (WGS) entry which is preliminary data.</text>
</comment>
<evidence type="ECO:0000256" key="1">
    <source>
        <dbReference type="ARBA" id="ARBA00023015"/>
    </source>
</evidence>
<dbReference type="Gene3D" id="1.10.10.10">
    <property type="entry name" value="Winged helix-like DNA-binding domain superfamily/Winged helix DNA-binding domain"/>
    <property type="match status" value="1"/>
</dbReference>
<evidence type="ECO:0000313" key="5">
    <source>
        <dbReference type="EMBL" id="MBB6128927.1"/>
    </source>
</evidence>
<dbReference type="GO" id="GO:0003677">
    <property type="term" value="F:DNA binding"/>
    <property type="evidence" value="ECO:0007669"/>
    <property type="project" value="UniProtKB-KW"/>
</dbReference>